<feature type="domain" description="Luciferase-like" evidence="2">
    <location>
        <begin position="16"/>
        <end position="96"/>
    </location>
</feature>
<gene>
    <name evidence="3" type="ORF">FOF52_04490</name>
</gene>
<proteinExistence type="predicted"/>
<feature type="compositionally biased region" description="Low complexity" evidence="1">
    <location>
        <begin position="126"/>
        <end position="149"/>
    </location>
</feature>
<protein>
    <submittedName>
        <fullName evidence="3">LLM class flavin-dependent oxidoreductase</fullName>
    </submittedName>
</protein>
<accession>A0ABY4L1Y8</accession>
<dbReference type="EMBL" id="CP051627">
    <property type="protein sequence ID" value="UPT20313.1"/>
    <property type="molecule type" value="Genomic_DNA"/>
</dbReference>
<sequence>MRLDTVPGQPVLHLAPAAPMPPVLVGGGPSEAVLRRAVVHGDAWLPSALSADRVARVAARLRELAVERERPAPRIHLGVHAMPGDGVSTARRAAPLRELGGFFGLVSERVAETVVVGGWSRPPNVSPSTPKRASTSSSSAWTARTTPSGSPWPPKPAPCCEVRRVRGLSRGFRAGAAVPVRRARRRHPTRR</sequence>
<dbReference type="Pfam" id="PF00296">
    <property type="entry name" value="Bac_luciferase"/>
    <property type="match status" value="1"/>
</dbReference>
<dbReference type="Proteomes" id="UP000832041">
    <property type="component" value="Chromosome"/>
</dbReference>
<reference evidence="3 4" key="1">
    <citation type="submission" date="2020-04" db="EMBL/GenBank/DDBJ databases">
        <title>Thermobifida alba genome sequencing and assembly.</title>
        <authorList>
            <person name="Luzics S."/>
            <person name="Horvath B."/>
            <person name="Nagy I."/>
            <person name="Toth A."/>
            <person name="Nagy I."/>
            <person name="Kukolya J."/>
        </authorList>
    </citation>
    <scope>NUCLEOTIDE SEQUENCE [LARGE SCALE GENOMIC DNA]</scope>
    <source>
        <strain evidence="3 4">DSM 43795</strain>
    </source>
</reference>
<dbReference type="InterPro" id="IPR036661">
    <property type="entry name" value="Luciferase-like_sf"/>
</dbReference>
<feature type="region of interest" description="Disordered" evidence="1">
    <location>
        <begin position="120"/>
        <end position="158"/>
    </location>
</feature>
<organism evidence="3 4">
    <name type="scientific">Thermobifida alba</name>
    <name type="common">Thermomonospora alba</name>
    <dbReference type="NCBI Taxonomy" id="53522"/>
    <lineage>
        <taxon>Bacteria</taxon>
        <taxon>Bacillati</taxon>
        <taxon>Actinomycetota</taxon>
        <taxon>Actinomycetes</taxon>
        <taxon>Streptosporangiales</taxon>
        <taxon>Nocardiopsidaceae</taxon>
        <taxon>Thermobifida</taxon>
    </lineage>
</organism>
<keyword evidence="4" id="KW-1185">Reference proteome</keyword>
<evidence type="ECO:0000259" key="2">
    <source>
        <dbReference type="Pfam" id="PF00296"/>
    </source>
</evidence>
<evidence type="ECO:0000313" key="4">
    <source>
        <dbReference type="Proteomes" id="UP000832041"/>
    </source>
</evidence>
<dbReference type="InterPro" id="IPR011251">
    <property type="entry name" value="Luciferase-like_dom"/>
</dbReference>
<evidence type="ECO:0000256" key="1">
    <source>
        <dbReference type="SAM" id="MobiDB-lite"/>
    </source>
</evidence>
<dbReference type="SUPFAM" id="SSF51679">
    <property type="entry name" value="Bacterial luciferase-like"/>
    <property type="match status" value="1"/>
</dbReference>
<evidence type="ECO:0000313" key="3">
    <source>
        <dbReference type="EMBL" id="UPT20313.1"/>
    </source>
</evidence>
<name>A0ABY4L1Y8_THEAE</name>
<dbReference type="Gene3D" id="3.20.20.30">
    <property type="entry name" value="Luciferase-like domain"/>
    <property type="match status" value="1"/>
</dbReference>